<dbReference type="HAMAP" id="MF_00180">
    <property type="entry name" value="RibB"/>
    <property type="match status" value="1"/>
</dbReference>
<dbReference type="UniPathway" id="UPA00275">
    <property type="reaction ID" value="UER00399"/>
</dbReference>
<dbReference type="InterPro" id="IPR036144">
    <property type="entry name" value="RibA-like_sf"/>
</dbReference>
<reference evidence="16 17" key="1">
    <citation type="submission" date="2019-08" db="EMBL/GenBank/DDBJ databases">
        <title>Genome of Aequorivita lipolytica Y10-2 (type strain).</title>
        <authorList>
            <person name="Bowman J.P."/>
        </authorList>
    </citation>
    <scope>NUCLEOTIDE SEQUENCE [LARGE SCALE GENOMIC DNA]</scope>
    <source>
        <strain evidence="16 17">Y10-2</strain>
    </source>
</reference>
<comment type="similarity">
    <text evidence="6">In the C-terminal section; belongs to the GTP cyclohydrolase II family.</text>
</comment>
<dbReference type="PIRSF" id="PIRSF001259">
    <property type="entry name" value="RibA"/>
    <property type="match status" value="1"/>
</dbReference>
<feature type="binding site" evidence="14">
    <location>
        <position position="37"/>
    </location>
    <ligand>
        <name>Mg(2+)</name>
        <dbReference type="ChEBI" id="CHEBI:18420"/>
        <label>1</label>
    </ligand>
</feature>
<dbReference type="GO" id="GO:0000287">
    <property type="term" value="F:magnesium ion binding"/>
    <property type="evidence" value="ECO:0007669"/>
    <property type="project" value="UniProtKB-UniRule"/>
</dbReference>
<comment type="subunit">
    <text evidence="14">Homodimer.</text>
</comment>
<feature type="binding site" evidence="14">
    <location>
        <position position="153"/>
    </location>
    <ligand>
        <name>Mg(2+)</name>
        <dbReference type="ChEBI" id="CHEBI:18420"/>
        <label>2</label>
    </ligand>
</feature>
<comment type="catalytic activity">
    <reaction evidence="1 14">
        <text>D-ribulose 5-phosphate = (2S)-2-hydroxy-3-oxobutyl phosphate + formate + H(+)</text>
        <dbReference type="Rhea" id="RHEA:18457"/>
        <dbReference type="ChEBI" id="CHEBI:15378"/>
        <dbReference type="ChEBI" id="CHEBI:15740"/>
        <dbReference type="ChEBI" id="CHEBI:58121"/>
        <dbReference type="ChEBI" id="CHEBI:58830"/>
        <dbReference type="EC" id="4.1.99.12"/>
    </reaction>
</comment>
<dbReference type="GO" id="GO:0003935">
    <property type="term" value="F:GTP cyclohydrolase II activity"/>
    <property type="evidence" value="ECO:0007669"/>
    <property type="project" value="TreeGrafter"/>
</dbReference>
<keyword evidence="13 14" id="KW-0456">Lyase</keyword>
<sequence>MISTEKESSVQLNTIEEAIEDILNGKIIIVVDDENRENEGDFIAAAEMVTPEMINFMATHGRGLICAPLTEERCNLLDLNMMVENNTVLHHTQFTVSVDLIGHGCTTGISVHDRSKTIKALVNDETKASDLGRPGHIFPLRAKEGGVLRRTGHTEAAIDLARLAGLKPAGILVEILNEDGTMARLPQLMKVAKKFDLKLISIEDLVKYRMEHDSLIEKKEDFKINTKFGDFRLRAYKQTTNDQIHIALTKGSWRENEPVLVRVNATLVNGDILGTLTNNAEQKLDDMFNVINNEGKGAIVFINQQSQSLNLLNRLKELKEAQKPNEIAKATRIEMDSKDFGIGAQILHDLGIHKIRLVSNSEQTKRVGMIGYGLEIKEYVSY</sequence>
<comment type="similarity">
    <text evidence="14">Belongs to the DHBP synthase family.</text>
</comment>
<dbReference type="SUPFAM" id="SSF142695">
    <property type="entry name" value="RibA-like"/>
    <property type="match status" value="1"/>
</dbReference>
<comment type="function">
    <text evidence="3 14">Catalyzes the conversion of D-ribulose 5-phosphate to formate and 3,4-dihydroxy-2-butanone 4-phosphate.</text>
</comment>
<keyword evidence="11 14" id="KW-0460">Magnesium</keyword>
<feature type="site" description="Essential for catalytic activity" evidence="14">
    <location>
        <position position="174"/>
    </location>
</feature>
<evidence type="ECO:0000256" key="8">
    <source>
        <dbReference type="ARBA" id="ARBA00018836"/>
    </source>
</evidence>
<evidence type="ECO:0000259" key="15">
    <source>
        <dbReference type="Pfam" id="PF00925"/>
    </source>
</evidence>
<evidence type="ECO:0000313" key="16">
    <source>
        <dbReference type="EMBL" id="TXD68577.1"/>
    </source>
</evidence>
<organism evidence="16 17">
    <name type="scientific">Aequorivita lipolytica</name>
    <dbReference type="NCBI Taxonomy" id="153267"/>
    <lineage>
        <taxon>Bacteria</taxon>
        <taxon>Pseudomonadati</taxon>
        <taxon>Bacteroidota</taxon>
        <taxon>Flavobacteriia</taxon>
        <taxon>Flavobacteriales</taxon>
        <taxon>Flavobacteriaceae</taxon>
        <taxon>Aequorivita</taxon>
    </lineage>
</organism>
<evidence type="ECO:0000256" key="1">
    <source>
        <dbReference type="ARBA" id="ARBA00000141"/>
    </source>
</evidence>
<evidence type="ECO:0000256" key="4">
    <source>
        <dbReference type="ARBA" id="ARBA00004904"/>
    </source>
</evidence>
<dbReference type="Gene3D" id="3.40.50.10990">
    <property type="entry name" value="GTP cyclohydrolase II"/>
    <property type="match status" value="1"/>
</dbReference>
<gene>
    <name evidence="14 16" type="primary">ribB</name>
    <name evidence="16" type="ORF">ESV24_11735</name>
</gene>
<comment type="cofactor">
    <cofactor evidence="14">
        <name>Mg(2+)</name>
        <dbReference type="ChEBI" id="CHEBI:18420"/>
    </cofactor>
    <cofactor evidence="14">
        <name>Mn(2+)</name>
        <dbReference type="ChEBI" id="CHEBI:29035"/>
    </cofactor>
    <text evidence="14">Binds 2 divalent metal cations per subunit. Magnesium or manganese.</text>
</comment>
<dbReference type="EC" id="4.1.99.12" evidence="7 14"/>
<comment type="caution">
    <text evidence="16">The sequence shown here is derived from an EMBL/GenBank/DDBJ whole genome shotgun (WGS) entry which is preliminary data.</text>
</comment>
<dbReference type="GO" id="GO:0030145">
    <property type="term" value="F:manganese ion binding"/>
    <property type="evidence" value="ECO:0007669"/>
    <property type="project" value="UniProtKB-UniRule"/>
</dbReference>
<feature type="domain" description="GTP cyclohydrolase II" evidence="15">
    <location>
        <begin position="220"/>
        <end position="380"/>
    </location>
</feature>
<feature type="binding site" evidence="14">
    <location>
        <begin position="150"/>
        <end position="154"/>
    </location>
    <ligand>
        <name>D-ribulose 5-phosphate</name>
        <dbReference type="ChEBI" id="CHEBI:58121"/>
    </ligand>
</feature>
<evidence type="ECO:0000256" key="2">
    <source>
        <dbReference type="ARBA" id="ARBA00001936"/>
    </source>
</evidence>
<accession>A0A5C6YNY2</accession>
<evidence type="ECO:0000256" key="14">
    <source>
        <dbReference type="HAMAP-Rule" id="MF_00180"/>
    </source>
</evidence>
<evidence type="ECO:0000256" key="10">
    <source>
        <dbReference type="ARBA" id="ARBA00022723"/>
    </source>
</evidence>
<evidence type="ECO:0000256" key="7">
    <source>
        <dbReference type="ARBA" id="ARBA00012153"/>
    </source>
</evidence>
<name>A0A5C6YNY2_9FLAO</name>
<dbReference type="OrthoDB" id="9793111at2"/>
<dbReference type="PANTHER" id="PTHR21327:SF18">
    <property type="entry name" value="3,4-DIHYDROXY-2-BUTANONE 4-PHOSPHATE SYNTHASE"/>
    <property type="match status" value="1"/>
</dbReference>
<protein>
    <recommendedName>
        <fullName evidence="8 14">3,4-dihydroxy-2-butanone 4-phosphate synthase</fullName>
        <shortName evidence="14">DHBP synthase</shortName>
        <ecNumber evidence="7 14">4.1.99.12</ecNumber>
    </recommendedName>
</protein>
<dbReference type="PANTHER" id="PTHR21327">
    <property type="entry name" value="GTP CYCLOHYDROLASE II-RELATED"/>
    <property type="match status" value="1"/>
</dbReference>
<keyword evidence="9 14" id="KW-0686">Riboflavin biosynthesis</keyword>
<keyword evidence="17" id="KW-1185">Reference proteome</keyword>
<evidence type="ECO:0000256" key="9">
    <source>
        <dbReference type="ARBA" id="ARBA00022619"/>
    </source>
</evidence>
<evidence type="ECO:0000256" key="13">
    <source>
        <dbReference type="ARBA" id="ARBA00023239"/>
    </source>
</evidence>
<comment type="similarity">
    <text evidence="5">In the N-terminal section; belongs to the DHBP synthase family.</text>
</comment>
<evidence type="ECO:0000256" key="5">
    <source>
        <dbReference type="ARBA" id="ARBA00005520"/>
    </source>
</evidence>
<feature type="binding site" evidence="14">
    <location>
        <position position="41"/>
    </location>
    <ligand>
        <name>D-ribulose 5-phosphate</name>
        <dbReference type="ChEBI" id="CHEBI:58121"/>
    </ligand>
</feature>
<proteinExistence type="inferred from homology"/>
<keyword evidence="10 14" id="KW-0479">Metal-binding</keyword>
<dbReference type="FunFam" id="3.90.870.10:FF:000001">
    <property type="entry name" value="Riboflavin biosynthesis protein RibBA"/>
    <property type="match status" value="1"/>
</dbReference>
<dbReference type="GO" id="GO:0008686">
    <property type="term" value="F:3,4-dihydroxy-2-butanone-4-phosphate synthase activity"/>
    <property type="evidence" value="ECO:0007669"/>
    <property type="project" value="UniProtKB-UniRule"/>
</dbReference>
<feature type="site" description="Essential for catalytic activity" evidence="14">
    <location>
        <position position="136"/>
    </location>
</feature>
<dbReference type="EMBL" id="VORU01000010">
    <property type="protein sequence ID" value="TXD68577.1"/>
    <property type="molecule type" value="Genomic_DNA"/>
</dbReference>
<dbReference type="Proteomes" id="UP000321945">
    <property type="component" value="Unassembled WGS sequence"/>
</dbReference>
<evidence type="ECO:0000256" key="6">
    <source>
        <dbReference type="ARBA" id="ARBA00008976"/>
    </source>
</evidence>
<dbReference type="RefSeq" id="WP_111816622.1">
    <property type="nucleotide sequence ID" value="NZ_CBCRZQ010000009.1"/>
</dbReference>
<dbReference type="InterPro" id="IPR032677">
    <property type="entry name" value="GTP_cyclohydro_II"/>
</dbReference>
<evidence type="ECO:0000256" key="11">
    <source>
        <dbReference type="ARBA" id="ARBA00022842"/>
    </source>
</evidence>
<dbReference type="GO" id="GO:0009231">
    <property type="term" value="P:riboflavin biosynthetic process"/>
    <property type="evidence" value="ECO:0007669"/>
    <property type="project" value="UniProtKB-UniRule"/>
</dbReference>
<evidence type="ECO:0000256" key="12">
    <source>
        <dbReference type="ARBA" id="ARBA00023211"/>
    </source>
</evidence>
<comment type="pathway">
    <text evidence="4 14">Cofactor biosynthesis; riboflavin biosynthesis; 2-hydroxy-3-oxobutyl phosphate from D-ribulose 5-phosphate: step 1/1.</text>
</comment>
<keyword evidence="12 14" id="KW-0464">Manganese</keyword>
<dbReference type="Pfam" id="PF00926">
    <property type="entry name" value="DHBP_synthase"/>
    <property type="match status" value="1"/>
</dbReference>
<dbReference type="InterPro" id="IPR017945">
    <property type="entry name" value="DHBP_synth_RibB-like_a/b_dom"/>
</dbReference>
<evidence type="ECO:0000313" key="17">
    <source>
        <dbReference type="Proteomes" id="UP000321945"/>
    </source>
</evidence>
<dbReference type="GO" id="GO:0005829">
    <property type="term" value="C:cytosol"/>
    <property type="evidence" value="ECO:0007669"/>
    <property type="project" value="TreeGrafter"/>
</dbReference>
<dbReference type="NCBIfam" id="TIGR00506">
    <property type="entry name" value="ribB"/>
    <property type="match status" value="1"/>
</dbReference>
<dbReference type="Gene3D" id="3.90.870.10">
    <property type="entry name" value="DHBP synthase"/>
    <property type="match status" value="1"/>
</dbReference>
<dbReference type="SUPFAM" id="SSF55821">
    <property type="entry name" value="YrdC/RibB"/>
    <property type="match status" value="1"/>
</dbReference>
<dbReference type="InterPro" id="IPR000422">
    <property type="entry name" value="DHBP_synthase_RibB"/>
</dbReference>
<feature type="binding site" evidence="14">
    <location>
        <position position="37"/>
    </location>
    <ligand>
        <name>Mg(2+)</name>
        <dbReference type="ChEBI" id="CHEBI:18420"/>
        <label>2</label>
    </ligand>
</feature>
<comment type="cofactor">
    <cofactor evidence="2">
        <name>Mn(2+)</name>
        <dbReference type="ChEBI" id="CHEBI:29035"/>
    </cofactor>
</comment>
<dbReference type="AlphaFoldDB" id="A0A5C6YNY2"/>
<feature type="binding site" evidence="14">
    <location>
        <begin position="36"/>
        <end position="37"/>
    </location>
    <ligand>
        <name>D-ribulose 5-phosphate</name>
        <dbReference type="ChEBI" id="CHEBI:58121"/>
    </ligand>
</feature>
<dbReference type="Pfam" id="PF00925">
    <property type="entry name" value="GTP_cyclohydro2"/>
    <property type="match status" value="1"/>
</dbReference>
<evidence type="ECO:0000256" key="3">
    <source>
        <dbReference type="ARBA" id="ARBA00002284"/>
    </source>
</evidence>